<accession>A0A2I0HZ57</accession>
<reference evidence="2 3" key="1">
    <citation type="submission" date="2017-11" db="EMBL/GenBank/DDBJ databases">
        <title>De-novo sequencing of pomegranate (Punica granatum L.) genome.</title>
        <authorList>
            <person name="Akparov Z."/>
            <person name="Amiraslanov A."/>
            <person name="Hajiyeva S."/>
            <person name="Abbasov M."/>
            <person name="Kaur K."/>
            <person name="Hamwieh A."/>
            <person name="Solovyev V."/>
            <person name="Salamov A."/>
            <person name="Braich B."/>
            <person name="Kosarev P."/>
            <person name="Mahmoud A."/>
            <person name="Hajiyev E."/>
            <person name="Babayeva S."/>
            <person name="Izzatullayeva V."/>
            <person name="Mammadov A."/>
            <person name="Mammadov A."/>
            <person name="Sharifova S."/>
            <person name="Ojaghi J."/>
            <person name="Eynullazada K."/>
            <person name="Bayramov B."/>
            <person name="Abdulazimova A."/>
            <person name="Shahmuradov I."/>
        </authorList>
    </citation>
    <scope>NUCLEOTIDE SEQUENCE [LARGE SCALE GENOMIC DNA]</scope>
    <source>
        <strain evidence="3">cv. AG2017</strain>
        <tissue evidence="2">Leaf</tissue>
    </source>
</reference>
<keyword evidence="3" id="KW-1185">Reference proteome</keyword>
<organism evidence="2 3">
    <name type="scientific">Punica granatum</name>
    <name type="common">Pomegranate</name>
    <dbReference type="NCBI Taxonomy" id="22663"/>
    <lineage>
        <taxon>Eukaryota</taxon>
        <taxon>Viridiplantae</taxon>
        <taxon>Streptophyta</taxon>
        <taxon>Embryophyta</taxon>
        <taxon>Tracheophyta</taxon>
        <taxon>Spermatophyta</taxon>
        <taxon>Magnoliopsida</taxon>
        <taxon>eudicotyledons</taxon>
        <taxon>Gunneridae</taxon>
        <taxon>Pentapetalae</taxon>
        <taxon>rosids</taxon>
        <taxon>malvids</taxon>
        <taxon>Myrtales</taxon>
        <taxon>Lythraceae</taxon>
        <taxon>Punica</taxon>
    </lineage>
</organism>
<evidence type="ECO:0000313" key="2">
    <source>
        <dbReference type="EMBL" id="PKI36992.1"/>
    </source>
</evidence>
<feature type="compositionally biased region" description="Basic and acidic residues" evidence="1">
    <location>
        <begin position="170"/>
        <end position="183"/>
    </location>
</feature>
<dbReference type="Proteomes" id="UP000233551">
    <property type="component" value="Unassembled WGS sequence"/>
</dbReference>
<name>A0A2I0HZ57_PUNGR</name>
<feature type="region of interest" description="Disordered" evidence="1">
    <location>
        <begin position="114"/>
        <end position="206"/>
    </location>
</feature>
<evidence type="ECO:0000256" key="1">
    <source>
        <dbReference type="SAM" id="MobiDB-lite"/>
    </source>
</evidence>
<proteinExistence type="predicted"/>
<sequence>MSFFQKGLRFITPKAFSELLKLSREYQMLTVTKVTDFRWTRSQRVQSKSVASLRLQKRSPTLIEREGKDRRQKAILPTSQPAELNTTLTSARFNYQAPGPCLTPCSVNRSLIDLIGPRTRESPAREEAKPDHERKEPKTKAKEAPADPKELEKEKAAEQITEVGSESAGDPERLLNRVSKEDSLPNVFRSPRVKKLKRGLSRSRTD</sequence>
<gene>
    <name evidence="2" type="ORF">CRG98_042614</name>
</gene>
<feature type="compositionally biased region" description="Basic and acidic residues" evidence="1">
    <location>
        <begin position="118"/>
        <end position="157"/>
    </location>
</feature>
<evidence type="ECO:0000313" key="3">
    <source>
        <dbReference type="Proteomes" id="UP000233551"/>
    </source>
</evidence>
<protein>
    <submittedName>
        <fullName evidence="2">Uncharacterized protein</fullName>
    </submittedName>
</protein>
<dbReference type="EMBL" id="PGOL01004620">
    <property type="protein sequence ID" value="PKI36992.1"/>
    <property type="molecule type" value="Genomic_DNA"/>
</dbReference>
<comment type="caution">
    <text evidence="2">The sequence shown here is derived from an EMBL/GenBank/DDBJ whole genome shotgun (WGS) entry which is preliminary data.</text>
</comment>
<dbReference type="AlphaFoldDB" id="A0A2I0HZ57"/>
<feature type="compositionally biased region" description="Basic residues" evidence="1">
    <location>
        <begin position="191"/>
        <end position="206"/>
    </location>
</feature>